<dbReference type="GO" id="GO:0004803">
    <property type="term" value="F:transposase activity"/>
    <property type="evidence" value="ECO:0007669"/>
    <property type="project" value="InterPro"/>
</dbReference>
<dbReference type="RefSeq" id="WP_074667319.1">
    <property type="nucleotide sequence ID" value="NZ_FNNH01000027.1"/>
</dbReference>
<dbReference type="PANTHER" id="PTHR36966">
    <property type="entry name" value="REP-ASSOCIATED TYROSINE TRANSPOSASE"/>
    <property type="match status" value="1"/>
</dbReference>
<dbReference type="InterPro" id="IPR052715">
    <property type="entry name" value="RAYT_transposase"/>
</dbReference>
<dbReference type="Gene3D" id="3.30.70.1290">
    <property type="entry name" value="Transposase IS200-like"/>
    <property type="match status" value="1"/>
</dbReference>
<evidence type="ECO:0000313" key="2">
    <source>
        <dbReference type="EMBL" id="SDW76607.1"/>
    </source>
</evidence>
<gene>
    <name evidence="2" type="ORF">SAMN05421882_10275</name>
</gene>
<dbReference type="GO" id="GO:0043565">
    <property type="term" value="F:sequence-specific DNA binding"/>
    <property type="evidence" value="ECO:0007669"/>
    <property type="project" value="TreeGrafter"/>
</dbReference>
<dbReference type="SMART" id="SM01321">
    <property type="entry name" value="Y1_Tnp"/>
    <property type="match status" value="1"/>
</dbReference>
<dbReference type="InterPro" id="IPR036515">
    <property type="entry name" value="Transposase_17_sf"/>
</dbReference>
<dbReference type="Proteomes" id="UP000183454">
    <property type="component" value="Unassembled WGS sequence"/>
</dbReference>
<reference evidence="2 3" key="1">
    <citation type="submission" date="2016-10" db="EMBL/GenBank/DDBJ databases">
        <authorList>
            <person name="de Groot N.N."/>
        </authorList>
    </citation>
    <scope>NUCLEOTIDE SEQUENCE [LARGE SCALE GENOMIC DNA]</scope>
    <source>
        <strain evidence="2 3">Nm110</strain>
    </source>
</reference>
<evidence type="ECO:0000313" key="3">
    <source>
        <dbReference type="Proteomes" id="UP000183454"/>
    </source>
</evidence>
<dbReference type="EMBL" id="FNNH01000027">
    <property type="protein sequence ID" value="SDW76607.1"/>
    <property type="molecule type" value="Genomic_DNA"/>
</dbReference>
<accession>A0A1H2W7S8</accession>
<name>A0A1H2W7S8_9PROT</name>
<dbReference type="NCBIfam" id="NF047646">
    <property type="entry name" value="REP_Tyr_transpos"/>
    <property type="match status" value="1"/>
</dbReference>
<dbReference type="InterPro" id="IPR002686">
    <property type="entry name" value="Transposase_17"/>
</dbReference>
<dbReference type="AlphaFoldDB" id="A0A1H2W7S8"/>
<feature type="domain" description="Transposase IS200-like" evidence="1">
    <location>
        <begin position="8"/>
        <end position="131"/>
    </location>
</feature>
<proteinExistence type="predicted"/>
<organism evidence="2 3">
    <name type="scientific">Nitrosomonas communis</name>
    <dbReference type="NCBI Taxonomy" id="44574"/>
    <lineage>
        <taxon>Bacteria</taxon>
        <taxon>Pseudomonadati</taxon>
        <taxon>Pseudomonadota</taxon>
        <taxon>Betaproteobacteria</taxon>
        <taxon>Nitrosomonadales</taxon>
        <taxon>Nitrosomonadaceae</taxon>
        <taxon>Nitrosomonas</taxon>
    </lineage>
</organism>
<dbReference type="SUPFAM" id="SSF143422">
    <property type="entry name" value="Transposase IS200-like"/>
    <property type="match status" value="1"/>
</dbReference>
<sequence>MHYRRVRAAGGTYFFTVNLADRRSDILVRHIDAFRTVVNAVKTRHPFALVAMVVLPEHLHTIWRLPESDADYPLRWSLIKAGFSRRLAAGEVVSVSRHAKRERGIWQRRYWEHQIRDEADLERHVDYIHYNPVKHGWAARAVDWPYSTLHGYIDRGMAMTNWGGEMMNDGVGDYGER</sequence>
<protein>
    <submittedName>
        <fullName evidence="2">Putative transposase</fullName>
    </submittedName>
</protein>
<dbReference type="PANTHER" id="PTHR36966:SF1">
    <property type="entry name" value="REP-ASSOCIATED TYROSINE TRANSPOSASE"/>
    <property type="match status" value="1"/>
</dbReference>
<evidence type="ECO:0000259" key="1">
    <source>
        <dbReference type="SMART" id="SM01321"/>
    </source>
</evidence>
<dbReference type="GO" id="GO:0006313">
    <property type="term" value="P:DNA transposition"/>
    <property type="evidence" value="ECO:0007669"/>
    <property type="project" value="InterPro"/>
</dbReference>